<gene>
    <name evidence="2" type="ORF">KFL_012150020</name>
</gene>
<dbReference type="EMBL" id="DF238164">
    <property type="protein sequence ID" value="GAQ92943.1"/>
    <property type="molecule type" value="Genomic_DNA"/>
</dbReference>
<keyword evidence="3" id="KW-1185">Reference proteome</keyword>
<sequence length="527" mass="58360">MEGTPRGRGVEASSQIQTDLFARGWKDLFGDFGAIVKGTPQQTIDWLLMIQDGEKRIPYQRQVFVLECKLERLLAPGMVCDRIVENRDARDEEPDDSWANLRPRKRTSQDSGLQAEQAAVAGKHLVAVGDLYDFFEKGERPSVEDHRSVFEKLLLGFPDHPEAGGEYAEALRRVAQQALAIEPDRVLFKAYPRNIGSGVERIEKGEGDPLYVVDMGVFLWTSQHAAGVHRDGSPVDADGTCEKGCGPAAFIKEVMKKMNANVDNLIMSLTRNIETPVGKASEELEPDAETEKEGEKLPEPDTEKEPDWLQDEAEWKLGEVDSESAGAPQEEGDPHEVVGQKRKSRGGEQLGAAEKRARLSAEEARAQQRIVSQCLDPSKWLQREPCTGGIHTEPNFDGTFCCEIPALTRIGELHGGVGVYSDTQAHESLADLRSLGLEEFADVIIQLTGLFGVPTAKVNIFWSVAGEVTAFNQAGNLYFNMAYSFSSWKWFVIVAHELAHNVEKEHGIRFVKALEHLITDSGCKFEG</sequence>
<evidence type="ECO:0000313" key="3">
    <source>
        <dbReference type="Proteomes" id="UP000054558"/>
    </source>
</evidence>
<dbReference type="OrthoDB" id="10031156at2759"/>
<feature type="region of interest" description="Disordered" evidence="1">
    <location>
        <begin position="321"/>
        <end position="356"/>
    </location>
</feature>
<feature type="compositionally biased region" description="Basic and acidic residues" evidence="1">
    <location>
        <begin position="289"/>
        <end position="308"/>
    </location>
</feature>
<reference evidence="2 3" key="1">
    <citation type="journal article" date="2014" name="Nat. Commun.">
        <title>Klebsormidium flaccidum genome reveals primary factors for plant terrestrial adaptation.</title>
        <authorList>
            <person name="Hori K."/>
            <person name="Maruyama F."/>
            <person name="Fujisawa T."/>
            <person name="Togashi T."/>
            <person name="Yamamoto N."/>
            <person name="Seo M."/>
            <person name="Sato S."/>
            <person name="Yamada T."/>
            <person name="Mori H."/>
            <person name="Tajima N."/>
            <person name="Moriyama T."/>
            <person name="Ikeuchi M."/>
            <person name="Watanabe M."/>
            <person name="Wada H."/>
            <person name="Kobayashi K."/>
            <person name="Saito M."/>
            <person name="Masuda T."/>
            <person name="Sasaki-Sekimoto Y."/>
            <person name="Mashiguchi K."/>
            <person name="Awai K."/>
            <person name="Shimojima M."/>
            <person name="Masuda S."/>
            <person name="Iwai M."/>
            <person name="Nobusawa T."/>
            <person name="Narise T."/>
            <person name="Kondo S."/>
            <person name="Saito H."/>
            <person name="Sato R."/>
            <person name="Murakawa M."/>
            <person name="Ihara Y."/>
            <person name="Oshima-Yamada Y."/>
            <person name="Ohtaka K."/>
            <person name="Satoh M."/>
            <person name="Sonobe K."/>
            <person name="Ishii M."/>
            <person name="Ohtani R."/>
            <person name="Kanamori-Sato M."/>
            <person name="Honoki R."/>
            <person name="Miyazaki D."/>
            <person name="Mochizuki H."/>
            <person name="Umetsu J."/>
            <person name="Higashi K."/>
            <person name="Shibata D."/>
            <person name="Kamiya Y."/>
            <person name="Sato N."/>
            <person name="Nakamura Y."/>
            <person name="Tabata S."/>
            <person name="Ida S."/>
            <person name="Kurokawa K."/>
            <person name="Ohta H."/>
        </authorList>
    </citation>
    <scope>NUCLEOTIDE SEQUENCE [LARGE SCALE GENOMIC DNA]</scope>
    <source>
        <strain evidence="2 3">NIES-2285</strain>
    </source>
</reference>
<feature type="region of interest" description="Disordered" evidence="1">
    <location>
        <begin position="277"/>
        <end position="308"/>
    </location>
</feature>
<dbReference type="Proteomes" id="UP000054558">
    <property type="component" value="Unassembled WGS sequence"/>
</dbReference>
<evidence type="ECO:0000256" key="1">
    <source>
        <dbReference type="SAM" id="MobiDB-lite"/>
    </source>
</evidence>
<organism evidence="2 3">
    <name type="scientific">Klebsormidium nitens</name>
    <name type="common">Green alga</name>
    <name type="synonym">Ulothrix nitens</name>
    <dbReference type="NCBI Taxonomy" id="105231"/>
    <lineage>
        <taxon>Eukaryota</taxon>
        <taxon>Viridiplantae</taxon>
        <taxon>Streptophyta</taxon>
        <taxon>Klebsormidiophyceae</taxon>
        <taxon>Klebsormidiales</taxon>
        <taxon>Klebsormidiaceae</taxon>
        <taxon>Klebsormidium</taxon>
    </lineage>
</organism>
<proteinExistence type="predicted"/>
<dbReference type="PANTHER" id="PTHR47839">
    <property type="entry name" value="DOMAIN PROTEIN, PUTATIVE (AFU_ORTHOLOGUE AFUA_6G04830)-RELATED"/>
    <property type="match status" value="1"/>
</dbReference>
<dbReference type="AlphaFoldDB" id="A0A1Y1IQI6"/>
<evidence type="ECO:0000313" key="2">
    <source>
        <dbReference type="EMBL" id="GAQ92943.1"/>
    </source>
</evidence>
<dbReference type="PANTHER" id="PTHR47839:SF1">
    <property type="entry name" value="DOMAIN PROTEIN, PUTATIVE (AFU_ORTHOLOGUE AFUA_6G04830)-RELATED"/>
    <property type="match status" value="1"/>
</dbReference>
<accession>A0A1Y1IQI6</accession>
<feature type="region of interest" description="Disordered" evidence="1">
    <location>
        <begin position="89"/>
        <end position="112"/>
    </location>
</feature>
<protein>
    <submittedName>
        <fullName evidence="2">Uncharacterized protein</fullName>
    </submittedName>
</protein>
<name>A0A1Y1IQI6_KLENI</name>